<reference evidence="2 3" key="1">
    <citation type="journal article" date="2020" name="ISME J.">
        <title>Uncovering the hidden diversity of litter-decomposition mechanisms in mushroom-forming fungi.</title>
        <authorList>
            <person name="Floudas D."/>
            <person name="Bentzer J."/>
            <person name="Ahren D."/>
            <person name="Johansson T."/>
            <person name="Persson P."/>
            <person name="Tunlid A."/>
        </authorList>
    </citation>
    <scope>NUCLEOTIDE SEQUENCE [LARGE SCALE GENOMIC DNA]</scope>
    <source>
        <strain evidence="2 3">CBS 291.85</strain>
    </source>
</reference>
<comment type="caution">
    <text evidence="2">The sequence shown here is derived from an EMBL/GenBank/DDBJ whole genome shotgun (WGS) entry which is preliminary data.</text>
</comment>
<name>A0A8H5CET4_9AGAR</name>
<feature type="compositionally biased region" description="Polar residues" evidence="1">
    <location>
        <begin position="105"/>
        <end position="119"/>
    </location>
</feature>
<feature type="compositionally biased region" description="Polar residues" evidence="1">
    <location>
        <begin position="231"/>
        <end position="255"/>
    </location>
</feature>
<accession>A0A8H5CET4</accession>
<feature type="compositionally biased region" description="Basic and acidic residues" evidence="1">
    <location>
        <begin position="308"/>
        <end position="323"/>
    </location>
</feature>
<dbReference type="Proteomes" id="UP000559256">
    <property type="component" value="Unassembled WGS sequence"/>
</dbReference>
<feature type="region of interest" description="Disordered" evidence="1">
    <location>
        <begin position="280"/>
        <end position="323"/>
    </location>
</feature>
<feature type="compositionally biased region" description="Low complexity" evidence="1">
    <location>
        <begin position="163"/>
        <end position="201"/>
    </location>
</feature>
<evidence type="ECO:0000256" key="1">
    <source>
        <dbReference type="SAM" id="MobiDB-lite"/>
    </source>
</evidence>
<gene>
    <name evidence="2" type="ORF">D9758_014537</name>
</gene>
<keyword evidence="3" id="KW-1185">Reference proteome</keyword>
<feature type="compositionally biased region" description="Pro residues" evidence="1">
    <location>
        <begin position="1"/>
        <end position="19"/>
    </location>
</feature>
<proteinExistence type="predicted"/>
<sequence length="405" mass="43734">MPYSVPTPPPASLTSPPLPTHSMGRPGHRRSYSAFSDERGPGTFTSLGALPRRKTPPTSATAKRFHFGRQSGEDDTTESSSDDDDENARRDYAAAAGIPPLKLKVQQNAYPFPKSSPTHSPMLSPLSGLPPTLASSPASTTNPKFLAPPVRPSPSRTASSPILLSNGKPLKSSLKSSSSTSNIPAQNPNNNNNSNPPHQSSFHVRARSAPSTPADLLSSSNSSPSPPNSSYGTPMSSGSPSEQHSPTSSTVSTPKNVHFPSLPTDLEHVRVFNRTARPASLLLPRTSSHQLGGREGEEGTGAEETETETERETDRDTENERERERESFAAALSFGGYGNFGNARGRHVAHLRGSHSMQPPQRVPRWSTGMVSHRRHILKWVMPIRSRPSCHRCRCRSRSPSLASR</sequence>
<feature type="compositionally biased region" description="Acidic residues" evidence="1">
    <location>
        <begin position="73"/>
        <end position="86"/>
    </location>
</feature>
<feature type="region of interest" description="Disordered" evidence="1">
    <location>
        <begin position="1"/>
        <end position="261"/>
    </location>
</feature>
<dbReference type="EMBL" id="JAACJM010000175">
    <property type="protein sequence ID" value="KAF5340485.1"/>
    <property type="molecule type" value="Genomic_DNA"/>
</dbReference>
<dbReference type="OrthoDB" id="1881at2759"/>
<evidence type="ECO:0000313" key="3">
    <source>
        <dbReference type="Proteomes" id="UP000559256"/>
    </source>
</evidence>
<protein>
    <submittedName>
        <fullName evidence="2">Uncharacterized protein</fullName>
    </submittedName>
</protein>
<feature type="compositionally biased region" description="Low complexity" evidence="1">
    <location>
        <begin position="120"/>
        <end position="143"/>
    </location>
</feature>
<dbReference type="AlphaFoldDB" id="A0A8H5CET4"/>
<feature type="compositionally biased region" description="Acidic residues" evidence="1">
    <location>
        <begin position="298"/>
        <end position="307"/>
    </location>
</feature>
<organism evidence="2 3">
    <name type="scientific">Tetrapyrgos nigripes</name>
    <dbReference type="NCBI Taxonomy" id="182062"/>
    <lineage>
        <taxon>Eukaryota</taxon>
        <taxon>Fungi</taxon>
        <taxon>Dikarya</taxon>
        <taxon>Basidiomycota</taxon>
        <taxon>Agaricomycotina</taxon>
        <taxon>Agaricomycetes</taxon>
        <taxon>Agaricomycetidae</taxon>
        <taxon>Agaricales</taxon>
        <taxon>Marasmiineae</taxon>
        <taxon>Marasmiaceae</taxon>
        <taxon>Tetrapyrgos</taxon>
    </lineage>
</organism>
<evidence type="ECO:0000313" key="2">
    <source>
        <dbReference type="EMBL" id="KAF5340485.1"/>
    </source>
</evidence>